<dbReference type="Gene3D" id="1.10.357.10">
    <property type="entry name" value="Tetracycline Repressor, domain 2"/>
    <property type="match status" value="1"/>
</dbReference>
<feature type="domain" description="HTH tetR-type" evidence="3">
    <location>
        <begin position="40"/>
        <end position="100"/>
    </location>
</feature>
<evidence type="ECO:0000313" key="5">
    <source>
        <dbReference type="Proteomes" id="UP000001963"/>
    </source>
</evidence>
<evidence type="ECO:0000313" key="4">
    <source>
        <dbReference type="EMBL" id="ABI61956.1"/>
    </source>
</evidence>
<name>Q0BT96_GRABC</name>
<dbReference type="HOGENOM" id="CLU_091245_0_0_5"/>
<dbReference type="eggNOG" id="COG1309">
    <property type="taxonomic scope" value="Bacteria"/>
</dbReference>
<dbReference type="InterPro" id="IPR001647">
    <property type="entry name" value="HTH_TetR"/>
</dbReference>
<dbReference type="SUPFAM" id="SSF46689">
    <property type="entry name" value="Homeodomain-like"/>
    <property type="match status" value="1"/>
</dbReference>
<dbReference type="InterPro" id="IPR009057">
    <property type="entry name" value="Homeodomain-like_sf"/>
</dbReference>
<proteinExistence type="predicted"/>
<dbReference type="PROSITE" id="PS50977">
    <property type="entry name" value="HTH_TETR_2"/>
    <property type="match status" value="1"/>
</dbReference>
<accession>Q0BT96</accession>
<dbReference type="STRING" id="391165.GbCGDNIH1_1058"/>
<dbReference type="SUPFAM" id="SSF48498">
    <property type="entry name" value="Tetracyclin repressor-like, C-terminal domain"/>
    <property type="match status" value="1"/>
</dbReference>
<evidence type="ECO:0000256" key="2">
    <source>
        <dbReference type="PROSITE-ProRule" id="PRU00335"/>
    </source>
</evidence>
<dbReference type="InterPro" id="IPR050109">
    <property type="entry name" value="HTH-type_TetR-like_transc_reg"/>
</dbReference>
<dbReference type="KEGG" id="gbe:GbCGDNIH1_1058"/>
<dbReference type="GO" id="GO:0003700">
    <property type="term" value="F:DNA-binding transcription factor activity"/>
    <property type="evidence" value="ECO:0007669"/>
    <property type="project" value="TreeGrafter"/>
</dbReference>
<dbReference type="EMBL" id="CP000394">
    <property type="protein sequence ID" value="ABI61956.1"/>
    <property type="molecule type" value="Genomic_DNA"/>
</dbReference>
<dbReference type="PANTHER" id="PTHR30055">
    <property type="entry name" value="HTH-TYPE TRANSCRIPTIONAL REGULATOR RUTR"/>
    <property type="match status" value="1"/>
</dbReference>
<dbReference type="GO" id="GO:0000976">
    <property type="term" value="F:transcription cis-regulatory region binding"/>
    <property type="evidence" value="ECO:0007669"/>
    <property type="project" value="TreeGrafter"/>
</dbReference>
<organism evidence="4 5">
    <name type="scientific">Granulibacter bethesdensis (strain ATCC BAA-1260 / CGDNIH1)</name>
    <dbReference type="NCBI Taxonomy" id="391165"/>
    <lineage>
        <taxon>Bacteria</taxon>
        <taxon>Pseudomonadati</taxon>
        <taxon>Pseudomonadota</taxon>
        <taxon>Alphaproteobacteria</taxon>
        <taxon>Acetobacterales</taxon>
        <taxon>Acetobacteraceae</taxon>
        <taxon>Granulibacter</taxon>
    </lineage>
</organism>
<dbReference type="Pfam" id="PF00440">
    <property type="entry name" value="TetR_N"/>
    <property type="match status" value="1"/>
</dbReference>
<dbReference type="InterPro" id="IPR036271">
    <property type="entry name" value="Tet_transcr_reg_TetR-rel_C_sf"/>
</dbReference>
<keyword evidence="5" id="KW-1185">Reference proteome</keyword>
<gene>
    <name evidence="4" type="ordered locus">GbCGDNIH1_1058</name>
</gene>
<feature type="DNA-binding region" description="H-T-H motif" evidence="2">
    <location>
        <begin position="63"/>
        <end position="82"/>
    </location>
</feature>
<dbReference type="PANTHER" id="PTHR30055:SF223">
    <property type="entry name" value="HTH-TYPE TRANSCRIPTIONAL REGULATOR UIDR"/>
    <property type="match status" value="1"/>
</dbReference>
<protein>
    <submittedName>
        <fullName evidence="4">Transcriptional regulator, TetR family</fullName>
    </submittedName>
</protein>
<reference evidence="4 5" key="1">
    <citation type="journal article" date="2007" name="J. Bacteriol.">
        <title>Genome sequence analysis of the emerging human pathogenic acetic acid bacterium Granulibacter bethesdensis.</title>
        <authorList>
            <person name="Greenberg D.E."/>
            <person name="Porcella S.F."/>
            <person name="Zelazny A.M."/>
            <person name="Virtaneva K."/>
            <person name="Sturdevant D.E."/>
            <person name="Kupko J.J.III."/>
            <person name="Barbian K.D."/>
            <person name="Babar A."/>
            <person name="Dorward D.W."/>
            <person name="Holland S.M."/>
        </authorList>
    </citation>
    <scope>NUCLEOTIDE SEQUENCE [LARGE SCALE GENOMIC DNA]</scope>
    <source>
        <strain evidence="5">ATCC BAA-1260 / CGDNIH1</strain>
    </source>
</reference>
<keyword evidence="1 2" id="KW-0238">DNA-binding</keyword>
<dbReference type="Proteomes" id="UP000001963">
    <property type="component" value="Chromosome"/>
</dbReference>
<evidence type="ECO:0000256" key="1">
    <source>
        <dbReference type="ARBA" id="ARBA00023125"/>
    </source>
</evidence>
<dbReference type="AlphaFoldDB" id="Q0BT96"/>
<dbReference type="PRINTS" id="PR00455">
    <property type="entry name" value="HTHTETR"/>
</dbReference>
<evidence type="ECO:0000259" key="3">
    <source>
        <dbReference type="PROSITE" id="PS50977"/>
    </source>
</evidence>
<sequence length="263" mass="28495">MPSCTDPPPTSRGAQSALTSKYSLTYIQVMSKTASRLSALDRKHAILTAATPVFARLGRAGATTRIIAGAAGVSEGLLFRHFPTKDVLYAQLERHCVQAQEVGHHLLDDAEPSTATLVMGVATLVQAVFPGIGERQAHDDTKRLVTASLLDDGRFATDFLDRHVRPWVDLFADCLVAARAAGDLHAGADAGRGELWFVHHLANTLHLVSLSGEEVIDYGMTREELTASAVLFLLRGLGLREEVIERHYDPGRLNAAITKTIRP</sequence>